<dbReference type="RefSeq" id="WP_091370555.1">
    <property type="nucleotide sequence ID" value="NZ_LT629740.1"/>
</dbReference>
<evidence type="ECO:0000256" key="3">
    <source>
        <dbReference type="ARBA" id="ARBA00012663"/>
    </source>
</evidence>
<dbReference type="SUPFAM" id="SSF55545">
    <property type="entry name" value="beta-N-acetylhexosaminidase-like domain"/>
    <property type="match status" value="1"/>
</dbReference>
<feature type="domain" description="GH29D-like beta-sandwich" evidence="10">
    <location>
        <begin position="543"/>
        <end position="602"/>
    </location>
</feature>
<dbReference type="PANTHER" id="PTHR22600">
    <property type="entry name" value="BETA-HEXOSAMINIDASE"/>
    <property type="match status" value="1"/>
</dbReference>
<evidence type="ECO:0000313" key="12">
    <source>
        <dbReference type="Proteomes" id="UP000199679"/>
    </source>
</evidence>
<dbReference type="InterPro" id="IPR015882">
    <property type="entry name" value="HEX_bac_N"/>
</dbReference>
<dbReference type="SUPFAM" id="SSF51445">
    <property type="entry name" value="(Trans)glycosidases"/>
    <property type="match status" value="1"/>
</dbReference>
<feature type="domain" description="Glycoside hydrolase family 20 catalytic" evidence="8">
    <location>
        <begin position="151"/>
        <end position="498"/>
    </location>
</feature>
<sequence>MKKALSIILLLLSGSMAFAQQAEDAITIVPKPVSVEKGAGEFIISKRTSIVAKGADAQKVAAMFNYFFNKRYGFVLPITNSATTNTIVLNTASGIKLADEAYELKVNARGITISGERGGVFYGVQSLMQLIHENDKQLSVAAITVKDQPNFAYRGLMLDVGRHFFDIPEIKKILDVMASLKLNRFHWHLTDDQGWRLEIKKYPKLTSISAWRDSTIIGGYGDFNPFIYDGKRSGGFYTQDQAREIVKYAADRNIVVIPEIEMPGHSTAVLAAYPELGNGTGPYTVKGYWGVHYTIYNPDEPTFKFLEDVLTEVMAIFPGKDIHIGGDEVPKDEWKKSAIAQKLIQENHLKNEDELQSWFINRIEKFLNKNGRNLIGWDEILEGGLSPNATVMSWRGEQGGIDAAKQGHNVIMTPNSNMYVDHAQAKDKTTEPLAIGGFLPLDVVYNYNPLPASLTSDQQKHILGVQANMWTEYVATNNKLEYMLFPRVAALAEVGWTKAENKDYKNFTQNELPGYLKNMEALGVNYRIPEADVVVNNDPQTGRKKVTITPFVAGSTVYYTIDGHKADNTADLYSGSINMPFTNGRPLTLKYVIVTPGNRMSNEFNVAIQ</sequence>
<dbReference type="Pfam" id="PF02838">
    <property type="entry name" value="Glyco_hydro_20b"/>
    <property type="match status" value="1"/>
</dbReference>
<dbReference type="EMBL" id="LT629740">
    <property type="protein sequence ID" value="SDS54277.1"/>
    <property type="molecule type" value="Genomic_DNA"/>
</dbReference>
<dbReference type="InterPro" id="IPR015883">
    <property type="entry name" value="Glyco_hydro_20_cat"/>
</dbReference>
<dbReference type="InterPro" id="IPR025705">
    <property type="entry name" value="Beta_hexosaminidase_sua/sub"/>
</dbReference>
<evidence type="ECO:0000256" key="4">
    <source>
        <dbReference type="ARBA" id="ARBA00022801"/>
    </source>
</evidence>
<dbReference type="GO" id="GO:0005975">
    <property type="term" value="P:carbohydrate metabolic process"/>
    <property type="evidence" value="ECO:0007669"/>
    <property type="project" value="InterPro"/>
</dbReference>
<dbReference type="GO" id="GO:0016020">
    <property type="term" value="C:membrane"/>
    <property type="evidence" value="ECO:0007669"/>
    <property type="project" value="TreeGrafter"/>
</dbReference>
<proteinExistence type="inferred from homology"/>
<keyword evidence="7" id="KW-0732">Signal</keyword>
<dbReference type="PANTHER" id="PTHR22600:SF57">
    <property type="entry name" value="BETA-N-ACETYLHEXOSAMINIDASE"/>
    <property type="match status" value="1"/>
</dbReference>
<evidence type="ECO:0000256" key="6">
    <source>
        <dbReference type="PIRSR" id="PIRSR625705-1"/>
    </source>
</evidence>
<evidence type="ECO:0000259" key="9">
    <source>
        <dbReference type="Pfam" id="PF02838"/>
    </source>
</evidence>
<dbReference type="InterPro" id="IPR029018">
    <property type="entry name" value="Hex-like_dom2"/>
</dbReference>
<keyword evidence="5" id="KW-0326">Glycosidase</keyword>
<dbReference type="OrthoDB" id="1006965at2"/>
<dbReference type="CDD" id="cd06563">
    <property type="entry name" value="GH20_chitobiase-like"/>
    <property type="match status" value="1"/>
</dbReference>
<feature type="domain" description="Beta-hexosaminidase bacterial type N-terminal" evidence="9">
    <location>
        <begin position="26"/>
        <end position="148"/>
    </location>
</feature>
<keyword evidence="4" id="KW-0378">Hydrolase</keyword>
<evidence type="ECO:0000256" key="5">
    <source>
        <dbReference type="ARBA" id="ARBA00023295"/>
    </source>
</evidence>
<evidence type="ECO:0000256" key="2">
    <source>
        <dbReference type="ARBA" id="ARBA00006285"/>
    </source>
</evidence>
<feature type="chain" id="PRO_5009260706" description="beta-N-acetylhexosaminidase" evidence="7">
    <location>
        <begin position="20"/>
        <end position="609"/>
    </location>
</feature>
<evidence type="ECO:0000259" key="10">
    <source>
        <dbReference type="Pfam" id="PF13290"/>
    </source>
</evidence>
<keyword evidence="12" id="KW-1185">Reference proteome</keyword>
<dbReference type="Gene3D" id="3.30.379.10">
    <property type="entry name" value="Chitobiase/beta-hexosaminidase domain 2-like"/>
    <property type="match status" value="1"/>
</dbReference>
<evidence type="ECO:0000313" key="11">
    <source>
        <dbReference type="EMBL" id="SDS54277.1"/>
    </source>
</evidence>
<dbReference type="GO" id="GO:0030203">
    <property type="term" value="P:glycosaminoglycan metabolic process"/>
    <property type="evidence" value="ECO:0007669"/>
    <property type="project" value="TreeGrafter"/>
</dbReference>
<organism evidence="11 12">
    <name type="scientific">Mucilaginibacter mallensis</name>
    <dbReference type="NCBI Taxonomy" id="652787"/>
    <lineage>
        <taxon>Bacteria</taxon>
        <taxon>Pseudomonadati</taxon>
        <taxon>Bacteroidota</taxon>
        <taxon>Sphingobacteriia</taxon>
        <taxon>Sphingobacteriales</taxon>
        <taxon>Sphingobacteriaceae</taxon>
        <taxon>Mucilaginibacter</taxon>
    </lineage>
</organism>
<dbReference type="Proteomes" id="UP000199679">
    <property type="component" value="Chromosome I"/>
</dbReference>
<dbReference type="Pfam" id="PF00728">
    <property type="entry name" value="Glyco_hydro_20"/>
    <property type="match status" value="1"/>
</dbReference>
<comment type="catalytic activity">
    <reaction evidence="1">
        <text>Hydrolysis of terminal non-reducing N-acetyl-D-hexosamine residues in N-acetyl-beta-D-hexosaminides.</text>
        <dbReference type="EC" id="3.2.1.52"/>
    </reaction>
</comment>
<dbReference type="InterPro" id="IPR017853">
    <property type="entry name" value="GH"/>
</dbReference>
<protein>
    <recommendedName>
        <fullName evidence="3">beta-N-acetylhexosaminidase</fullName>
        <ecNumber evidence="3">3.2.1.52</ecNumber>
    </recommendedName>
</protein>
<dbReference type="Pfam" id="PF13290">
    <property type="entry name" value="CHB_HEX_C_1"/>
    <property type="match status" value="1"/>
</dbReference>
<reference evidence="11 12" key="1">
    <citation type="submission" date="2016-10" db="EMBL/GenBank/DDBJ databases">
        <authorList>
            <person name="de Groot N.N."/>
        </authorList>
    </citation>
    <scope>NUCLEOTIDE SEQUENCE [LARGE SCALE GENOMIC DNA]</scope>
    <source>
        <strain evidence="11 12">MP1X4</strain>
    </source>
</reference>
<dbReference type="AlphaFoldDB" id="A0A1H1T1Y1"/>
<gene>
    <name evidence="11" type="ORF">SAMN05216490_1347</name>
</gene>
<evidence type="ECO:0000256" key="7">
    <source>
        <dbReference type="SAM" id="SignalP"/>
    </source>
</evidence>
<evidence type="ECO:0000256" key="1">
    <source>
        <dbReference type="ARBA" id="ARBA00001231"/>
    </source>
</evidence>
<dbReference type="STRING" id="652787.SAMN05216490_1347"/>
<dbReference type="GO" id="GO:0004563">
    <property type="term" value="F:beta-N-acetylhexosaminidase activity"/>
    <property type="evidence" value="ECO:0007669"/>
    <property type="project" value="UniProtKB-EC"/>
</dbReference>
<comment type="similarity">
    <text evidence="2">Belongs to the glycosyl hydrolase 20 family.</text>
</comment>
<feature type="signal peptide" evidence="7">
    <location>
        <begin position="1"/>
        <end position="19"/>
    </location>
</feature>
<dbReference type="Gene3D" id="3.20.20.80">
    <property type="entry name" value="Glycosidases"/>
    <property type="match status" value="1"/>
</dbReference>
<accession>A0A1H1T1Y1</accession>
<name>A0A1H1T1Y1_MUCMA</name>
<dbReference type="EC" id="3.2.1.52" evidence="3"/>
<dbReference type="PRINTS" id="PR00738">
    <property type="entry name" value="GLHYDRLASE20"/>
</dbReference>
<evidence type="ECO:0000259" key="8">
    <source>
        <dbReference type="Pfam" id="PF00728"/>
    </source>
</evidence>
<feature type="active site" description="Proton donor" evidence="6">
    <location>
        <position position="328"/>
    </location>
</feature>
<dbReference type="InterPro" id="IPR059177">
    <property type="entry name" value="GH29D-like_dom"/>
</dbReference>